<feature type="region of interest" description="Disordered" evidence="1">
    <location>
        <begin position="1"/>
        <end position="29"/>
    </location>
</feature>
<dbReference type="Proteomes" id="UP000177445">
    <property type="component" value="Chromosome"/>
</dbReference>
<dbReference type="OrthoDB" id="6315308at2"/>
<name>A0A1D9GM74_9GAMM</name>
<reference evidence="2 3" key="1">
    <citation type="submission" date="2016-10" db="EMBL/GenBank/DDBJ databases">
        <title>Marinobacter salinus sp. nov., a moderately halophilic bacterium isolated from a tidal flat environment.</title>
        <authorList>
            <person name="Park S.-J."/>
        </authorList>
    </citation>
    <scope>NUCLEOTIDE SEQUENCE [LARGE SCALE GENOMIC DNA]</scope>
    <source>
        <strain evidence="2 3">Hb8</strain>
    </source>
</reference>
<protein>
    <submittedName>
        <fullName evidence="2">Terminase</fullName>
    </submittedName>
</protein>
<sequence>MTNAAPVRASGGGRKQKTQNQHKSSLTRIAPPPELVDEMAIKIWKTQSKILIERGTFEIEDAPLLVAYCNSFALMLKAEIKITDWAAKDGGMVVPTSDGSIKKSPYVNVRNDCIAQLTRTGSLLGLDPLTRLRMLGAGGGNDNGNSEGNEFDEF</sequence>
<dbReference type="KEGG" id="msq:BKP64_10925"/>
<dbReference type="STRING" id="1874317.BKP64_10925"/>
<organism evidence="2 3">
    <name type="scientific">Marinobacter salinus</name>
    <dbReference type="NCBI Taxonomy" id="1874317"/>
    <lineage>
        <taxon>Bacteria</taxon>
        <taxon>Pseudomonadati</taxon>
        <taxon>Pseudomonadota</taxon>
        <taxon>Gammaproteobacteria</taxon>
        <taxon>Pseudomonadales</taxon>
        <taxon>Marinobacteraceae</taxon>
        <taxon>Marinobacter</taxon>
    </lineage>
</organism>
<evidence type="ECO:0000256" key="1">
    <source>
        <dbReference type="SAM" id="MobiDB-lite"/>
    </source>
</evidence>
<dbReference type="AlphaFoldDB" id="A0A1D9GM74"/>
<dbReference type="EMBL" id="CP017715">
    <property type="protein sequence ID" value="AOY88641.1"/>
    <property type="molecule type" value="Genomic_DNA"/>
</dbReference>
<dbReference type="InterPro" id="IPR006448">
    <property type="entry name" value="Phage_term_ssu_P27"/>
</dbReference>
<evidence type="ECO:0000313" key="2">
    <source>
        <dbReference type="EMBL" id="AOY88641.1"/>
    </source>
</evidence>
<dbReference type="Pfam" id="PF05119">
    <property type="entry name" value="Terminase_4"/>
    <property type="match status" value="1"/>
</dbReference>
<accession>A0A1D9GM74</accession>
<keyword evidence="3" id="KW-1185">Reference proteome</keyword>
<proteinExistence type="predicted"/>
<feature type="compositionally biased region" description="Polar residues" evidence="1">
    <location>
        <begin position="18"/>
        <end position="27"/>
    </location>
</feature>
<gene>
    <name evidence="2" type="ORF">BKP64_10925</name>
</gene>
<dbReference type="RefSeq" id="WP_070969758.1">
    <property type="nucleotide sequence ID" value="NZ_CP017715.1"/>
</dbReference>
<evidence type="ECO:0000313" key="3">
    <source>
        <dbReference type="Proteomes" id="UP000177445"/>
    </source>
</evidence>